<evidence type="ECO:0000313" key="5">
    <source>
        <dbReference type="Proteomes" id="UP000585474"/>
    </source>
</evidence>
<evidence type="ECO:0000256" key="1">
    <source>
        <dbReference type="PROSITE-ProRule" id="PRU00047"/>
    </source>
</evidence>
<evidence type="ECO:0000313" key="4">
    <source>
        <dbReference type="EMBL" id="GFS46086.1"/>
    </source>
</evidence>
<name>A0A7J0E0D6_9ERIC</name>
<feature type="domain" description="CCHC-type" evidence="3">
    <location>
        <begin position="71"/>
        <end position="87"/>
    </location>
</feature>
<dbReference type="InterPro" id="IPR036875">
    <property type="entry name" value="Znf_CCHC_sf"/>
</dbReference>
<dbReference type="GO" id="GO:0003676">
    <property type="term" value="F:nucleic acid binding"/>
    <property type="evidence" value="ECO:0007669"/>
    <property type="project" value="InterPro"/>
</dbReference>
<dbReference type="InterPro" id="IPR043128">
    <property type="entry name" value="Rev_trsase/Diguanyl_cyclase"/>
</dbReference>
<dbReference type="SUPFAM" id="SSF56672">
    <property type="entry name" value="DNA/RNA polymerases"/>
    <property type="match status" value="1"/>
</dbReference>
<sequence>MKVDLPSFNGHLQIEEFLDWISEVERFFEYMEILKDKQTSSSGIQTKAITTSFVPRQGANPNPYAKALGDKCYRCGESGHRSNTCPQRSTTNLVEVVPKGEECEDDEGDINHYSYDPNELQDEEEMNTGSGKNIASKSLVTKLRLKIEKHPDPCTIGWIKKAVEVKVTDTCRVKFSIGKYYADEVLCEVVDMDACHLLLGGHGCYTHSNFAQSSSLSDESKGDSNPTRSSGSKKRANQREHEAMCHTSPINAKEGWQLAYVCGHHTINKIMVKYRFPISRLDDMFNMLSGSKVYSKLNLESNYHQIRIRPGDEWKTVFKTKEGLYEWMVMPFGLSNAPSTFMRLIHL</sequence>
<reference evidence="5" key="1">
    <citation type="submission" date="2019-07" db="EMBL/GenBank/DDBJ databases">
        <title>De Novo Assembly of kiwifruit Actinidia rufa.</title>
        <authorList>
            <person name="Sugita-Konishi S."/>
            <person name="Sato K."/>
            <person name="Mori E."/>
            <person name="Abe Y."/>
            <person name="Kisaki G."/>
            <person name="Hamano K."/>
            <person name="Suezawa K."/>
            <person name="Otani M."/>
            <person name="Fukuda T."/>
            <person name="Manabe T."/>
            <person name="Gomi K."/>
            <person name="Tabuchi M."/>
            <person name="Akimitsu K."/>
            <person name="Kataoka I."/>
        </authorList>
    </citation>
    <scope>NUCLEOTIDE SEQUENCE [LARGE SCALE GENOMIC DNA]</scope>
    <source>
        <strain evidence="5">cv. Fuchu</strain>
    </source>
</reference>
<dbReference type="SMART" id="SM00343">
    <property type="entry name" value="ZnF_C2HC"/>
    <property type="match status" value="1"/>
</dbReference>
<keyword evidence="1" id="KW-0862">Zinc</keyword>
<dbReference type="Proteomes" id="UP000585474">
    <property type="component" value="Unassembled WGS sequence"/>
</dbReference>
<dbReference type="Gene3D" id="3.10.10.10">
    <property type="entry name" value="HIV Type 1 Reverse Transcriptase, subunit A, domain 1"/>
    <property type="match status" value="1"/>
</dbReference>
<evidence type="ECO:0000256" key="2">
    <source>
        <dbReference type="SAM" id="MobiDB-lite"/>
    </source>
</evidence>
<dbReference type="InterPro" id="IPR000477">
    <property type="entry name" value="RT_dom"/>
</dbReference>
<organism evidence="4 5">
    <name type="scientific">Actinidia rufa</name>
    <dbReference type="NCBI Taxonomy" id="165716"/>
    <lineage>
        <taxon>Eukaryota</taxon>
        <taxon>Viridiplantae</taxon>
        <taxon>Streptophyta</taxon>
        <taxon>Embryophyta</taxon>
        <taxon>Tracheophyta</taxon>
        <taxon>Spermatophyta</taxon>
        <taxon>Magnoliopsida</taxon>
        <taxon>eudicotyledons</taxon>
        <taxon>Gunneridae</taxon>
        <taxon>Pentapetalae</taxon>
        <taxon>asterids</taxon>
        <taxon>Ericales</taxon>
        <taxon>Actinidiaceae</taxon>
        <taxon>Actinidia</taxon>
    </lineage>
</organism>
<dbReference type="InterPro" id="IPR043502">
    <property type="entry name" value="DNA/RNA_pol_sf"/>
</dbReference>
<dbReference type="SUPFAM" id="SSF57756">
    <property type="entry name" value="Retrovirus zinc finger-like domains"/>
    <property type="match status" value="1"/>
</dbReference>
<dbReference type="InterPro" id="IPR001878">
    <property type="entry name" value="Znf_CCHC"/>
</dbReference>
<dbReference type="PROSITE" id="PS50158">
    <property type="entry name" value="ZF_CCHC"/>
    <property type="match status" value="1"/>
</dbReference>
<dbReference type="AlphaFoldDB" id="A0A7J0E0D6"/>
<dbReference type="Pfam" id="PF00078">
    <property type="entry name" value="RVT_1"/>
    <property type="match status" value="1"/>
</dbReference>
<proteinExistence type="predicted"/>
<dbReference type="PANTHER" id="PTHR35046:SF26">
    <property type="entry name" value="RNA-DIRECTED DNA POLYMERASE"/>
    <property type="match status" value="1"/>
</dbReference>
<dbReference type="Pfam" id="PF00098">
    <property type="entry name" value="zf-CCHC"/>
    <property type="match status" value="1"/>
</dbReference>
<dbReference type="Gene3D" id="4.10.60.10">
    <property type="entry name" value="Zinc finger, CCHC-type"/>
    <property type="match status" value="1"/>
</dbReference>
<dbReference type="Gene3D" id="3.30.70.270">
    <property type="match status" value="1"/>
</dbReference>
<evidence type="ECO:0000259" key="3">
    <source>
        <dbReference type="PROSITE" id="PS50158"/>
    </source>
</evidence>
<keyword evidence="1" id="KW-0863">Zinc-finger</keyword>
<dbReference type="OrthoDB" id="407598at2759"/>
<feature type="region of interest" description="Disordered" evidence="2">
    <location>
        <begin position="214"/>
        <end position="244"/>
    </location>
</feature>
<gene>
    <name evidence="4" type="ORF">Acr_00g0100070</name>
</gene>
<dbReference type="EMBL" id="BJWL01000461">
    <property type="protein sequence ID" value="GFS46086.1"/>
    <property type="molecule type" value="Genomic_DNA"/>
</dbReference>
<comment type="caution">
    <text evidence="4">The sequence shown here is derived from an EMBL/GenBank/DDBJ whole genome shotgun (WGS) entry which is preliminary data.</text>
</comment>
<accession>A0A7J0E0D6</accession>
<dbReference type="PANTHER" id="PTHR35046">
    <property type="entry name" value="ZINC KNUCKLE (CCHC-TYPE) FAMILY PROTEIN"/>
    <property type="match status" value="1"/>
</dbReference>
<dbReference type="CDD" id="cd01647">
    <property type="entry name" value="RT_LTR"/>
    <property type="match status" value="1"/>
</dbReference>
<keyword evidence="1" id="KW-0479">Metal-binding</keyword>
<dbReference type="GO" id="GO:0008270">
    <property type="term" value="F:zinc ion binding"/>
    <property type="evidence" value="ECO:0007669"/>
    <property type="project" value="UniProtKB-KW"/>
</dbReference>
<keyword evidence="5" id="KW-1185">Reference proteome</keyword>
<protein>
    <recommendedName>
        <fullName evidence="3">CCHC-type domain-containing protein</fullName>
    </recommendedName>
</protein>